<feature type="domain" description="Tyr recombinase" evidence="3">
    <location>
        <begin position="5"/>
        <end position="183"/>
    </location>
</feature>
<dbReference type="InterPro" id="IPR050090">
    <property type="entry name" value="Tyrosine_recombinase_XerCD"/>
</dbReference>
<protein>
    <submittedName>
        <fullName evidence="4">Tyrosine-type recombinase/integrase</fullName>
    </submittedName>
</protein>
<dbReference type="GO" id="GO:0006310">
    <property type="term" value="P:DNA recombination"/>
    <property type="evidence" value="ECO:0007669"/>
    <property type="project" value="UniProtKB-KW"/>
</dbReference>
<proteinExistence type="predicted"/>
<keyword evidence="2" id="KW-0812">Transmembrane</keyword>
<comment type="caution">
    <text evidence="4">The sequence shown here is derived from an EMBL/GenBank/DDBJ whole genome shotgun (WGS) entry which is preliminary data.</text>
</comment>
<dbReference type="GO" id="GO:0003677">
    <property type="term" value="F:DNA binding"/>
    <property type="evidence" value="ECO:0007669"/>
    <property type="project" value="InterPro"/>
</dbReference>
<evidence type="ECO:0000259" key="3">
    <source>
        <dbReference type="PROSITE" id="PS51898"/>
    </source>
</evidence>
<dbReference type="PANTHER" id="PTHR30349:SF82">
    <property type="entry name" value="INTEGRASE_RECOMBINASE YOEC-RELATED"/>
    <property type="match status" value="1"/>
</dbReference>
<evidence type="ECO:0000256" key="2">
    <source>
        <dbReference type="SAM" id="Phobius"/>
    </source>
</evidence>
<feature type="transmembrane region" description="Helical" evidence="2">
    <location>
        <begin position="28"/>
        <end position="45"/>
    </location>
</feature>
<gene>
    <name evidence="4" type="ORF">RYX45_00610</name>
</gene>
<dbReference type="AlphaFoldDB" id="A0AAJ2KS09"/>
<name>A0AAJ2KS09_ALKPS</name>
<dbReference type="InterPro" id="IPR002104">
    <property type="entry name" value="Integrase_catalytic"/>
</dbReference>
<dbReference type="GO" id="GO:0015074">
    <property type="term" value="P:DNA integration"/>
    <property type="evidence" value="ECO:0007669"/>
    <property type="project" value="InterPro"/>
</dbReference>
<organism evidence="4 5">
    <name type="scientific">Alkalihalophilus pseudofirmus</name>
    <name type="common">Bacillus pseudofirmus</name>
    <dbReference type="NCBI Taxonomy" id="79885"/>
    <lineage>
        <taxon>Bacteria</taxon>
        <taxon>Bacillati</taxon>
        <taxon>Bacillota</taxon>
        <taxon>Bacilli</taxon>
        <taxon>Bacillales</taxon>
        <taxon>Bacillaceae</taxon>
        <taxon>Alkalihalophilus</taxon>
    </lineage>
</organism>
<keyword evidence="2" id="KW-1133">Transmembrane helix</keyword>
<evidence type="ECO:0000313" key="5">
    <source>
        <dbReference type="Proteomes" id="UP001285636"/>
    </source>
</evidence>
<dbReference type="SUPFAM" id="SSF56349">
    <property type="entry name" value="DNA breaking-rejoining enzymes"/>
    <property type="match status" value="1"/>
</dbReference>
<keyword evidence="2" id="KW-0472">Membrane</keyword>
<sequence length="186" mass="21720">MEYVEPIKELKMIEEIKKILKQKSKRDYLLFVFGINTGISISYLLKMKVEELFTEGTVSEYYYLKEKGDCENKLFYINSNVLDALLIHIHDAGLTEEDYLFKSRKNNQPITRQQAYRIINSVAREAGMTEKIGTHTLRKTFGYHAYRKGVAISLLQNIFNHSTRAETLRYIGIDKDNVKVRIDVNL</sequence>
<evidence type="ECO:0000256" key="1">
    <source>
        <dbReference type="ARBA" id="ARBA00023172"/>
    </source>
</evidence>
<keyword evidence="1" id="KW-0233">DNA recombination</keyword>
<dbReference type="RefSeq" id="WP_012957876.1">
    <property type="nucleotide sequence ID" value="NZ_CP117835.1"/>
</dbReference>
<accession>A0AAJ2KS09</accession>
<dbReference type="PROSITE" id="PS51898">
    <property type="entry name" value="TYR_RECOMBINASE"/>
    <property type="match status" value="1"/>
</dbReference>
<reference evidence="4" key="1">
    <citation type="submission" date="2023-10" db="EMBL/GenBank/DDBJ databases">
        <title>Screening of Alkalihalophilus pseudofirmusBZ-TG-HK211 and Its Alleviation of Salt Stress on Rapeseed Growth.</title>
        <authorList>
            <person name="Zhao B."/>
            <person name="Guo T."/>
        </authorList>
    </citation>
    <scope>NUCLEOTIDE SEQUENCE</scope>
    <source>
        <strain evidence="4">BZ-TG-HK211</strain>
    </source>
</reference>
<dbReference type="Gene3D" id="1.10.443.10">
    <property type="entry name" value="Intergrase catalytic core"/>
    <property type="match status" value="1"/>
</dbReference>
<dbReference type="InterPro" id="IPR013762">
    <property type="entry name" value="Integrase-like_cat_sf"/>
</dbReference>
<dbReference type="EMBL" id="JAWJAY010000001">
    <property type="protein sequence ID" value="MDV2883661.1"/>
    <property type="molecule type" value="Genomic_DNA"/>
</dbReference>
<dbReference type="PANTHER" id="PTHR30349">
    <property type="entry name" value="PHAGE INTEGRASE-RELATED"/>
    <property type="match status" value="1"/>
</dbReference>
<dbReference type="Proteomes" id="UP001285636">
    <property type="component" value="Unassembled WGS sequence"/>
</dbReference>
<evidence type="ECO:0000313" key="4">
    <source>
        <dbReference type="EMBL" id="MDV2883661.1"/>
    </source>
</evidence>
<dbReference type="Pfam" id="PF00589">
    <property type="entry name" value="Phage_integrase"/>
    <property type="match status" value="1"/>
</dbReference>
<dbReference type="InterPro" id="IPR011010">
    <property type="entry name" value="DNA_brk_join_enz"/>
</dbReference>